<dbReference type="Proteomes" id="UP001396898">
    <property type="component" value="Unassembled WGS sequence"/>
</dbReference>
<comment type="caution">
    <text evidence="1">The sequence shown here is derived from an EMBL/GenBank/DDBJ whole genome shotgun (WGS) entry which is preliminary data.</text>
</comment>
<organism evidence="1 2">
    <name type="scientific">Apiospora marii</name>
    <dbReference type="NCBI Taxonomy" id="335849"/>
    <lineage>
        <taxon>Eukaryota</taxon>
        <taxon>Fungi</taxon>
        <taxon>Dikarya</taxon>
        <taxon>Ascomycota</taxon>
        <taxon>Pezizomycotina</taxon>
        <taxon>Sordariomycetes</taxon>
        <taxon>Xylariomycetidae</taxon>
        <taxon>Amphisphaeriales</taxon>
        <taxon>Apiosporaceae</taxon>
        <taxon>Apiospora</taxon>
    </lineage>
</organism>
<name>A0ABR1RCQ9_9PEZI</name>
<sequence length="295" mass="32795">MQSTTTALNLQHQVQISSSHLSIYPRRNMLFDMFPLLLSIAISLWQKVSPPADACNPNLANISWFLERDEYARILIPNALNTVQSNNLAKECDHIEQGIVVNKTLAFLGHNYKPEYLHANLDSNITKDILARLVEYHVIYDTAQSNTHQGLPSVDNCITLDLIRGVHSLVGEEGSLTGTDPRVLNALDAIFNDVCTMVDENGSIGKVGSSQIPLHAQEMIDVVLRGLMVVDDFAKPVRPVPWLPLTETCECDSVQTGKPAKARLFWDPNLTRWVCQCEIPAVEEVTVVEQVTVVV</sequence>
<dbReference type="EMBL" id="JAQQWI010000016">
    <property type="protein sequence ID" value="KAK8008013.1"/>
    <property type="molecule type" value="Genomic_DNA"/>
</dbReference>
<gene>
    <name evidence="1" type="ORF">PG991_010564</name>
</gene>
<accession>A0ABR1RCQ9</accession>
<protein>
    <recommendedName>
        <fullName evidence="3">FAS1 domain-containing protein</fullName>
    </recommendedName>
</protein>
<reference evidence="1 2" key="1">
    <citation type="submission" date="2023-01" db="EMBL/GenBank/DDBJ databases">
        <title>Analysis of 21 Apiospora genomes using comparative genomics revels a genus with tremendous synthesis potential of carbohydrate active enzymes and secondary metabolites.</title>
        <authorList>
            <person name="Sorensen T."/>
        </authorList>
    </citation>
    <scope>NUCLEOTIDE SEQUENCE [LARGE SCALE GENOMIC DNA]</scope>
    <source>
        <strain evidence="1 2">CBS 20057</strain>
    </source>
</reference>
<proteinExistence type="predicted"/>
<keyword evidence="2" id="KW-1185">Reference proteome</keyword>
<evidence type="ECO:0000313" key="2">
    <source>
        <dbReference type="Proteomes" id="UP001396898"/>
    </source>
</evidence>
<evidence type="ECO:0008006" key="3">
    <source>
        <dbReference type="Google" id="ProtNLM"/>
    </source>
</evidence>
<evidence type="ECO:0000313" key="1">
    <source>
        <dbReference type="EMBL" id="KAK8008013.1"/>
    </source>
</evidence>